<dbReference type="Proteomes" id="UP000766904">
    <property type="component" value="Unassembled WGS sequence"/>
</dbReference>
<evidence type="ECO:0000313" key="5">
    <source>
        <dbReference type="Proteomes" id="UP000766904"/>
    </source>
</evidence>
<dbReference type="SUPFAM" id="SSF82171">
    <property type="entry name" value="DPP6 N-terminal domain-like"/>
    <property type="match status" value="1"/>
</dbReference>
<evidence type="ECO:0000256" key="1">
    <source>
        <dbReference type="ARBA" id="ARBA00022801"/>
    </source>
</evidence>
<dbReference type="AlphaFoldDB" id="A0A8J8Q7L8"/>
<feature type="region of interest" description="Disordered" evidence="2">
    <location>
        <begin position="381"/>
        <end position="420"/>
    </location>
</feature>
<comment type="caution">
    <text evidence="4">The sequence shown here is derived from an EMBL/GenBank/DDBJ whole genome shotgun (WGS) entry which is preliminary data.</text>
</comment>
<dbReference type="OrthoDB" id="25019at2157"/>
<protein>
    <submittedName>
        <fullName evidence="4">S9 family peptidase</fullName>
    </submittedName>
</protein>
<dbReference type="GO" id="GO:0004252">
    <property type="term" value="F:serine-type endopeptidase activity"/>
    <property type="evidence" value="ECO:0007669"/>
    <property type="project" value="TreeGrafter"/>
</dbReference>
<sequence>MNDHDDVLEKLARLPTIAHPTVSPAGGEVALYYDITGRNELHVVDVDSGELTRWSDGEVPRNARWFVSWGADGDRVFFHLDEDGDEQNDVYALSRDGTVEPIVEMDGQVVIQDVGDDGETLLLGSTRDGQFNVYRHDRATGETTKVTDYERAAGAARLSPDGERIAYATNETDDYDNEDVYVANADGSESRNLEIGEVGAEATPADWSPNGGRLLVGDNTEDLGRIGVYNFESDDVTWYGDGTYEEQAVAFLPDGDRFVASRARDAVSIPVVYDCETGERRELDVPEGVTSVGGMGPAGISIDEDRILLEHTSPTRRTELLVYDLRTDEYETLVEAEHGPFEPEEFADAEYFTFSSDGVPETPATAVEHDPYEELEIGALLYDSGERPSPQSERSSDEDRDRSGRSPLIVNPHGGPRARDTKSFDLYTQVLAAHGFSVLQVNYRGSSGRGREFVEELIDDWGGAEQGDVATAVEYALERYDWLDEDRVVVFGGSYGGYSTYWQLVQYPELYEAGIAWIGLTDLEDMFENTMPHFRTELMEKYLGTPEDNPDLYAERSPVTHVENLDAPICIVHGVNDRRVPVSQARIFREALEARGLEAGEDGTFEYRELGEEGHASSDQDQKLRLFRLLTDFLERRVDLEMVRGRRSDD</sequence>
<dbReference type="EMBL" id="PHNJ01000004">
    <property type="protein sequence ID" value="TYL38775.1"/>
    <property type="molecule type" value="Genomic_DNA"/>
</dbReference>
<dbReference type="Gene3D" id="2.120.10.30">
    <property type="entry name" value="TolB, C-terminal domain"/>
    <property type="match status" value="2"/>
</dbReference>
<feature type="domain" description="Peptidase S9 prolyl oligopeptidase catalytic" evidence="3">
    <location>
        <begin position="423"/>
        <end position="638"/>
    </location>
</feature>
<feature type="compositionally biased region" description="Basic and acidic residues" evidence="2">
    <location>
        <begin position="394"/>
        <end position="404"/>
    </location>
</feature>
<dbReference type="InterPro" id="IPR029058">
    <property type="entry name" value="AB_hydrolase_fold"/>
</dbReference>
<dbReference type="RefSeq" id="WP_148857776.1">
    <property type="nucleotide sequence ID" value="NZ_PHNJ01000004.1"/>
</dbReference>
<dbReference type="GO" id="GO:0006508">
    <property type="term" value="P:proteolysis"/>
    <property type="evidence" value="ECO:0007669"/>
    <property type="project" value="InterPro"/>
</dbReference>
<evidence type="ECO:0000259" key="3">
    <source>
        <dbReference type="Pfam" id="PF00326"/>
    </source>
</evidence>
<keyword evidence="1" id="KW-0378">Hydrolase</keyword>
<gene>
    <name evidence="4" type="ORF">CV102_09680</name>
</gene>
<accession>A0A8J8Q7L8</accession>
<evidence type="ECO:0000313" key="4">
    <source>
        <dbReference type="EMBL" id="TYL38775.1"/>
    </source>
</evidence>
<dbReference type="Pfam" id="PF00326">
    <property type="entry name" value="Peptidase_S9"/>
    <property type="match status" value="1"/>
</dbReference>
<keyword evidence="5" id="KW-1185">Reference proteome</keyword>
<evidence type="ECO:0000256" key="2">
    <source>
        <dbReference type="SAM" id="MobiDB-lite"/>
    </source>
</evidence>
<dbReference type="PANTHER" id="PTHR42776">
    <property type="entry name" value="SERINE PEPTIDASE S9 FAMILY MEMBER"/>
    <property type="match status" value="1"/>
</dbReference>
<dbReference type="SUPFAM" id="SSF53474">
    <property type="entry name" value="alpha/beta-Hydrolases"/>
    <property type="match status" value="1"/>
</dbReference>
<name>A0A8J8Q7L8_9EURY</name>
<dbReference type="InterPro" id="IPR001375">
    <property type="entry name" value="Peptidase_S9_cat"/>
</dbReference>
<dbReference type="Gene3D" id="3.40.50.1820">
    <property type="entry name" value="alpha/beta hydrolase"/>
    <property type="match status" value="1"/>
</dbReference>
<dbReference type="PANTHER" id="PTHR42776:SF27">
    <property type="entry name" value="DIPEPTIDYL PEPTIDASE FAMILY MEMBER 6"/>
    <property type="match status" value="1"/>
</dbReference>
<dbReference type="InterPro" id="IPR011042">
    <property type="entry name" value="6-blade_b-propeller_TolB-like"/>
</dbReference>
<organism evidence="4 5">
    <name type="scientific">Natronococcus pandeyae</name>
    <dbReference type="NCBI Taxonomy" id="2055836"/>
    <lineage>
        <taxon>Archaea</taxon>
        <taxon>Methanobacteriati</taxon>
        <taxon>Methanobacteriota</taxon>
        <taxon>Stenosarchaea group</taxon>
        <taxon>Halobacteria</taxon>
        <taxon>Halobacteriales</taxon>
        <taxon>Natrialbaceae</taxon>
        <taxon>Natronococcus</taxon>
    </lineage>
</organism>
<reference evidence="4" key="1">
    <citation type="submission" date="2017-11" db="EMBL/GenBank/DDBJ databases">
        <authorList>
            <person name="Kajale S.C."/>
            <person name="Sharma A."/>
        </authorList>
    </citation>
    <scope>NUCLEOTIDE SEQUENCE</scope>
    <source>
        <strain evidence="4">LS1_42</strain>
    </source>
</reference>
<proteinExistence type="predicted"/>